<feature type="domain" description="Resolvase/invertase-type recombinase catalytic" evidence="2">
    <location>
        <begin position="2"/>
        <end position="147"/>
    </location>
</feature>
<dbReference type="InterPro" id="IPR006119">
    <property type="entry name" value="Resolv_N"/>
</dbReference>
<comment type="caution">
    <text evidence="3">The sequence shown here is derived from an EMBL/GenBank/DDBJ whole genome shotgun (WGS) entry which is preliminary data.</text>
</comment>
<dbReference type="Pfam" id="PF00239">
    <property type="entry name" value="Resolvase"/>
    <property type="match status" value="1"/>
</dbReference>
<organism evidence="3 4">
    <name type="scientific">Niallia circulans</name>
    <name type="common">Bacillus circulans</name>
    <dbReference type="NCBI Taxonomy" id="1397"/>
    <lineage>
        <taxon>Bacteria</taxon>
        <taxon>Bacillati</taxon>
        <taxon>Bacillota</taxon>
        <taxon>Bacilli</taxon>
        <taxon>Bacillales</taxon>
        <taxon>Bacillaceae</taxon>
        <taxon>Niallia</taxon>
    </lineage>
</organism>
<evidence type="ECO:0000313" key="3">
    <source>
        <dbReference type="EMBL" id="TRZ38395.1"/>
    </source>
</evidence>
<dbReference type="GO" id="GO:0003677">
    <property type="term" value="F:DNA binding"/>
    <property type="evidence" value="ECO:0007669"/>
    <property type="project" value="InterPro"/>
</dbReference>
<dbReference type="RefSeq" id="WP_185766661.1">
    <property type="nucleotide sequence ID" value="NZ_RIBP01000004.1"/>
</dbReference>
<dbReference type="PROSITE" id="PS51736">
    <property type="entry name" value="RECOMBINASES_3"/>
    <property type="match status" value="1"/>
</dbReference>
<comment type="similarity">
    <text evidence="1">Belongs to the site-specific recombinase resolvase family.</text>
</comment>
<dbReference type="EMBL" id="RIBP01000004">
    <property type="protein sequence ID" value="TRZ38395.1"/>
    <property type="molecule type" value="Genomic_DNA"/>
</dbReference>
<dbReference type="InterPro" id="IPR050639">
    <property type="entry name" value="SSR_resolvase"/>
</dbReference>
<name>A0A553SN24_NIACI</name>
<accession>A0A553SN24</accession>
<dbReference type="PANTHER" id="PTHR30461">
    <property type="entry name" value="DNA-INVERTASE FROM LAMBDOID PROPHAGE"/>
    <property type="match status" value="1"/>
</dbReference>
<dbReference type="GO" id="GO:0000150">
    <property type="term" value="F:DNA strand exchange activity"/>
    <property type="evidence" value="ECO:0007669"/>
    <property type="project" value="InterPro"/>
</dbReference>
<evidence type="ECO:0000313" key="4">
    <source>
        <dbReference type="Proteomes" id="UP000319837"/>
    </source>
</evidence>
<dbReference type="CDD" id="cd00338">
    <property type="entry name" value="Ser_Recombinase"/>
    <property type="match status" value="1"/>
</dbReference>
<dbReference type="InterPro" id="IPR036162">
    <property type="entry name" value="Resolvase-like_N_sf"/>
</dbReference>
<sequence>MEVVIYCRVSTDKEEQATSLVRQEEELLQLAKDKGFRVCHIIKEQASGFDLERDGLLELLEVIKEKHISAVLIQDETRLGRGNAKIAILHCILRENVKLYSISHSGELFLSDADSMVLQIVSLVEEYQRKIHNIKIKRGMNRAIEKGYNPAENLKNQGMHSGRSRLEVPVKEVVKLKQNGLTFSEIASTLRGLGYEFSKATVHRRYKEYMEENEVASMEDE</sequence>
<dbReference type="AlphaFoldDB" id="A0A553SN24"/>
<evidence type="ECO:0000259" key="2">
    <source>
        <dbReference type="PROSITE" id="PS51736"/>
    </source>
</evidence>
<evidence type="ECO:0000256" key="1">
    <source>
        <dbReference type="ARBA" id="ARBA00009913"/>
    </source>
</evidence>
<proteinExistence type="inferred from homology"/>
<gene>
    <name evidence="3" type="ORF">CEQ21_23660</name>
</gene>
<dbReference type="Proteomes" id="UP000319837">
    <property type="component" value="Unassembled WGS sequence"/>
</dbReference>
<protein>
    <submittedName>
        <fullName evidence="3">Recombinase family protein</fullName>
    </submittedName>
</protein>
<dbReference type="Gene3D" id="3.40.50.1390">
    <property type="entry name" value="Resolvase, N-terminal catalytic domain"/>
    <property type="match status" value="1"/>
</dbReference>
<dbReference type="PANTHER" id="PTHR30461:SF26">
    <property type="entry name" value="RESOLVASE HOMOLOG YNEB"/>
    <property type="match status" value="1"/>
</dbReference>
<reference evidence="4" key="1">
    <citation type="submission" date="2018-10" db="EMBL/GenBank/DDBJ databases">
        <title>FDA dAtabase for Regulatory Grade micrObial Sequences (FDA-ARGOS): Supporting development and validation of Infectious Disease Dx tests.</title>
        <authorList>
            <person name="Minogue T."/>
            <person name="Wolcott M."/>
            <person name="Wasieloski L."/>
            <person name="Aguilar W."/>
            <person name="Moore D."/>
            <person name="Tallon L."/>
            <person name="Sadzewicz L."/>
            <person name="Sengamalay N."/>
            <person name="Ott S."/>
            <person name="Godinez A."/>
            <person name="Nagaraj S."/>
            <person name="Vavikolanu K."/>
            <person name="Vyas G."/>
            <person name="Nadendla S."/>
            <person name="George J."/>
            <person name="Sichtig H."/>
        </authorList>
    </citation>
    <scope>NUCLEOTIDE SEQUENCE [LARGE SCALE GENOMIC DNA]</scope>
    <source>
        <strain evidence="4">FDAARGOS_343</strain>
    </source>
</reference>
<dbReference type="SMART" id="SM00857">
    <property type="entry name" value="Resolvase"/>
    <property type="match status" value="1"/>
</dbReference>
<dbReference type="SUPFAM" id="SSF53041">
    <property type="entry name" value="Resolvase-like"/>
    <property type="match status" value="1"/>
</dbReference>